<feature type="transmembrane region" description="Helical" evidence="2">
    <location>
        <begin position="12"/>
        <end position="32"/>
    </location>
</feature>
<reference evidence="3" key="1">
    <citation type="submission" date="2014-09" db="EMBL/GenBank/DDBJ databases">
        <title>Genome sequence of the luminous mushroom Mycena chlorophos for searching fungal bioluminescence genes.</title>
        <authorList>
            <person name="Tanaka Y."/>
            <person name="Kasuga D."/>
            <person name="Oba Y."/>
            <person name="Hase S."/>
            <person name="Sato K."/>
            <person name="Oba Y."/>
            <person name="Sakakibara Y."/>
        </authorList>
    </citation>
    <scope>NUCLEOTIDE SEQUENCE</scope>
</reference>
<dbReference type="Proteomes" id="UP000815677">
    <property type="component" value="Unassembled WGS sequence"/>
</dbReference>
<keyword evidence="2" id="KW-0472">Membrane</keyword>
<sequence>MSTEPDGSNIRGTVVGVIVVVTLFVLLACALIRRRRIIQGFQAHRAPYLLQLATRGRGERSGLPSWASGRRANPCPPQLEEEDRVPPPYEENDHDSEARSPPYSPPALVSVAAPVPAHLHRLPRSSVAGF</sequence>
<gene>
    <name evidence="3" type="ORF">MCHLO_09446</name>
</gene>
<proteinExistence type="predicted"/>
<feature type="region of interest" description="Disordered" evidence="1">
    <location>
        <begin position="57"/>
        <end position="107"/>
    </location>
</feature>
<evidence type="ECO:0000256" key="2">
    <source>
        <dbReference type="SAM" id="Phobius"/>
    </source>
</evidence>
<keyword evidence="2" id="KW-0812">Transmembrane</keyword>
<protein>
    <submittedName>
        <fullName evidence="3">Uncharacterized protein</fullName>
    </submittedName>
</protein>
<keyword evidence="2" id="KW-1133">Transmembrane helix</keyword>
<accession>A0ABQ0LMW5</accession>
<evidence type="ECO:0000256" key="1">
    <source>
        <dbReference type="SAM" id="MobiDB-lite"/>
    </source>
</evidence>
<organism evidence="3 4">
    <name type="scientific">Mycena chlorophos</name>
    <name type="common">Agaric fungus</name>
    <name type="synonym">Agaricus chlorophos</name>
    <dbReference type="NCBI Taxonomy" id="658473"/>
    <lineage>
        <taxon>Eukaryota</taxon>
        <taxon>Fungi</taxon>
        <taxon>Dikarya</taxon>
        <taxon>Basidiomycota</taxon>
        <taxon>Agaricomycotina</taxon>
        <taxon>Agaricomycetes</taxon>
        <taxon>Agaricomycetidae</taxon>
        <taxon>Agaricales</taxon>
        <taxon>Marasmiineae</taxon>
        <taxon>Mycenaceae</taxon>
        <taxon>Mycena</taxon>
    </lineage>
</organism>
<name>A0ABQ0LMW5_MYCCL</name>
<evidence type="ECO:0000313" key="4">
    <source>
        <dbReference type="Proteomes" id="UP000815677"/>
    </source>
</evidence>
<dbReference type="EMBL" id="DF847744">
    <property type="protein sequence ID" value="GAT52392.1"/>
    <property type="molecule type" value="Genomic_DNA"/>
</dbReference>
<keyword evidence="4" id="KW-1185">Reference proteome</keyword>
<evidence type="ECO:0000313" key="3">
    <source>
        <dbReference type="EMBL" id="GAT52392.1"/>
    </source>
</evidence>